<name>A0A382D8S3_9ZZZZ</name>
<keyword evidence="7" id="KW-0812">Transmembrane</keyword>
<dbReference type="EMBL" id="UINC01038069">
    <property type="protein sequence ID" value="SVB34519.1"/>
    <property type="molecule type" value="Genomic_DNA"/>
</dbReference>
<evidence type="ECO:0000256" key="5">
    <source>
        <dbReference type="ARBA" id="ARBA00023136"/>
    </source>
</evidence>
<dbReference type="GO" id="GO:0005886">
    <property type="term" value="C:plasma membrane"/>
    <property type="evidence" value="ECO:0007669"/>
    <property type="project" value="UniProtKB-SubCell"/>
</dbReference>
<keyword evidence="2" id="KW-1003">Cell membrane</keyword>
<evidence type="ECO:0000256" key="6">
    <source>
        <dbReference type="ARBA" id="ARBA00023315"/>
    </source>
</evidence>
<keyword evidence="3" id="KW-0997">Cell inner membrane</keyword>
<keyword evidence="6" id="KW-0012">Acyltransferase</keyword>
<dbReference type="GO" id="GO:0016746">
    <property type="term" value="F:acyltransferase activity"/>
    <property type="evidence" value="ECO:0007669"/>
    <property type="project" value="UniProtKB-KW"/>
</dbReference>
<keyword evidence="7" id="KW-1133">Transmembrane helix</keyword>
<dbReference type="PANTHER" id="PTHR30606">
    <property type="entry name" value="LIPID A BIOSYNTHESIS LAUROYL ACYLTRANSFERASE"/>
    <property type="match status" value="1"/>
</dbReference>
<dbReference type="GO" id="GO:1901137">
    <property type="term" value="P:carbohydrate derivative biosynthetic process"/>
    <property type="evidence" value="ECO:0007669"/>
    <property type="project" value="UniProtKB-ARBA"/>
</dbReference>
<keyword evidence="4" id="KW-0808">Transferase</keyword>
<comment type="subcellular location">
    <subcellularLocation>
        <location evidence="1">Cell inner membrane</location>
    </subcellularLocation>
</comment>
<dbReference type="GO" id="GO:0008610">
    <property type="term" value="P:lipid biosynthetic process"/>
    <property type="evidence" value="ECO:0007669"/>
    <property type="project" value="UniProtKB-ARBA"/>
</dbReference>
<evidence type="ECO:0008006" key="9">
    <source>
        <dbReference type="Google" id="ProtNLM"/>
    </source>
</evidence>
<sequence length="290" mass="33500">MYIFLKFVSWKFQLFPRKWSLFFGRVLGLFFYYIIPLRKSIALKNISIAFPDQSKSENNQLVRDCYCHFGMILADFFRLPKVKRENDIAIVNIPSESIELFKQNQGGIILTGHLGNWEYIGPSLSLRGIKCAGVAQIQHNSTSDRFFNELRKTDLMRIIPVDAGSKVMIRSIRDGYYLGLISDQNAGRKGTNAQFFNSMVSVPKGAAAFHLKTNSPILLGFCILSPDFTYHLSFKELDVEGLPDSTNEAIVEINRRYSKLLEGEIRENPQQYFWFHRKWAKINYKGLPRF</sequence>
<evidence type="ECO:0000256" key="1">
    <source>
        <dbReference type="ARBA" id="ARBA00004533"/>
    </source>
</evidence>
<dbReference type="AlphaFoldDB" id="A0A382D8S3"/>
<evidence type="ECO:0000313" key="8">
    <source>
        <dbReference type="EMBL" id="SVB34519.1"/>
    </source>
</evidence>
<evidence type="ECO:0000256" key="4">
    <source>
        <dbReference type="ARBA" id="ARBA00022679"/>
    </source>
</evidence>
<feature type="transmembrane region" description="Helical" evidence="7">
    <location>
        <begin position="19"/>
        <end position="35"/>
    </location>
</feature>
<dbReference type="CDD" id="cd07984">
    <property type="entry name" value="LPLAT_LABLAT-like"/>
    <property type="match status" value="1"/>
</dbReference>
<reference evidence="8" key="1">
    <citation type="submission" date="2018-05" db="EMBL/GenBank/DDBJ databases">
        <authorList>
            <person name="Lanie J.A."/>
            <person name="Ng W.-L."/>
            <person name="Kazmierczak K.M."/>
            <person name="Andrzejewski T.M."/>
            <person name="Davidsen T.M."/>
            <person name="Wayne K.J."/>
            <person name="Tettelin H."/>
            <person name="Glass J.I."/>
            <person name="Rusch D."/>
            <person name="Podicherti R."/>
            <person name="Tsui H.-C.T."/>
            <person name="Winkler M.E."/>
        </authorList>
    </citation>
    <scope>NUCLEOTIDE SEQUENCE</scope>
</reference>
<dbReference type="Pfam" id="PF03279">
    <property type="entry name" value="Lip_A_acyltrans"/>
    <property type="match status" value="1"/>
</dbReference>
<dbReference type="PANTHER" id="PTHR30606:SF10">
    <property type="entry name" value="PHOSPHATIDYLINOSITOL MANNOSIDE ACYLTRANSFERASE"/>
    <property type="match status" value="1"/>
</dbReference>
<proteinExistence type="predicted"/>
<evidence type="ECO:0000256" key="7">
    <source>
        <dbReference type="SAM" id="Phobius"/>
    </source>
</evidence>
<organism evidence="8">
    <name type="scientific">marine metagenome</name>
    <dbReference type="NCBI Taxonomy" id="408172"/>
    <lineage>
        <taxon>unclassified sequences</taxon>
        <taxon>metagenomes</taxon>
        <taxon>ecological metagenomes</taxon>
    </lineage>
</organism>
<protein>
    <recommendedName>
        <fullName evidence="9">Lipid A biosynthesis acyltransferase</fullName>
    </recommendedName>
</protein>
<dbReference type="InterPro" id="IPR004960">
    <property type="entry name" value="LipA_acyltrans"/>
</dbReference>
<keyword evidence="5 7" id="KW-0472">Membrane</keyword>
<evidence type="ECO:0000256" key="2">
    <source>
        <dbReference type="ARBA" id="ARBA00022475"/>
    </source>
</evidence>
<accession>A0A382D8S3</accession>
<evidence type="ECO:0000256" key="3">
    <source>
        <dbReference type="ARBA" id="ARBA00022519"/>
    </source>
</evidence>
<gene>
    <name evidence="8" type="ORF">METZ01_LOCUS187373</name>
</gene>